<comment type="caution">
    <text evidence="2">The sequence shown here is derived from an EMBL/GenBank/DDBJ whole genome shotgun (WGS) entry which is preliminary data.</text>
</comment>
<name>A0ABD0Z029_9HEMI</name>
<organism evidence="2 3">
    <name type="scientific">Ranatra chinensis</name>
    <dbReference type="NCBI Taxonomy" id="642074"/>
    <lineage>
        <taxon>Eukaryota</taxon>
        <taxon>Metazoa</taxon>
        <taxon>Ecdysozoa</taxon>
        <taxon>Arthropoda</taxon>
        <taxon>Hexapoda</taxon>
        <taxon>Insecta</taxon>
        <taxon>Pterygota</taxon>
        <taxon>Neoptera</taxon>
        <taxon>Paraneoptera</taxon>
        <taxon>Hemiptera</taxon>
        <taxon>Heteroptera</taxon>
        <taxon>Panheteroptera</taxon>
        <taxon>Nepomorpha</taxon>
        <taxon>Nepidae</taxon>
        <taxon>Ranatrinae</taxon>
        <taxon>Ranatra</taxon>
    </lineage>
</organism>
<evidence type="ECO:0000313" key="3">
    <source>
        <dbReference type="Proteomes" id="UP001558652"/>
    </source>
</evidence>
<evidence type="ECO:0000313" key="2">
    <source>
        <dbReference type="EMBL" id="KAL1130843.1"/>
    </source>
</evidence>
<dbReference type="AlphaFoldDB" id="A0ABD0Z029"/>
<reference evidence="2 3" key="1">
    <citation type="submission" date="2024-07" db="EMBL/GenBank/DDBJ databases">
        <title>Chromosome-level genome assembly of the water stick insect Ranatra chinensis (Heteroptera: Nepidae).</title>
        <authorList>
            <person name="Liu X."/>
        </authorList>
    </citation>
    <scope>NUCLEOTIDE SEQUENCE [LARGE SCALE GENOMIC DNA]</scope>
    <source>
        <strain evidence="2">Cailab_2021Rc</strain>
        <tissue evidence="2">Muscle</tissue>
    </source>
</reference>
<feature type="region of interest" description="Disordered" evidence="1">
    <location>
        <begin position="38"/>
        <end position="59"/>
    </location>
</feature>
<dbReference type="EMBL" id="JBFDAA010000007">
    <property type="protein sequence ID" value="KAL1130843.1"/>
    <property type="molecule type" value="Genomic_DNA"/>
</dbReference>
<dbReference type="Proteomes" id="UP001558652">
    <property type="component" value="Unassembled WGS sequence"/>
</dbReference>
<evidence type="ECO:0000256" key="1">
    <source>
        <dbReference type="SAM" id="MobiDB-lite"/>
    </source>
</evidence>
<accession>A0ABD0Z029</accession>
<proteinExistence type="predicted"/>
<gene>
    <name evidence="2" type="ORF">AAG570_012084</name>
</gene>
<keyword evidence="3" id="KW-1185">Reference proteome</keyword>
<protein>
    <submittedName>
        <fullName evidence="2">Uncharacterized protein</fullName>
    </submittedName>
</protein>
<sequence length="114" mass="11940">MPDLMVCNNTSSAPDTSLSLRSLCPVHAEPLDSSGAVGVGRPVDCSGGPEPDEARDGQLNPKLCPASIVGAGMLNTYFPCSSTRRDLVWVLQDVASQYLPQTGRSELCSSAGCR</sequence>